<dbReference type="SUPFAM" id="SSF54995">
    <property type="entry name" value="Ribosomal protein S6"/>
    <property type="match status" value="1"/>
</dbReference>
<dbReference type="CDD" id="cd00473">
    <property type="entry name" value="bS6"/>
    <property type="match status" value="1"/>
</dbReference>
<reference evidence="6 7" key="1">
    <citation type="journal article" date="2022" name="Front. Microbiol.">
        <title>Male-killing mechanisms vary between Spiroplasma species.</title>
        <authorList>
            <person name="Arai H."/>
            <person name="Inoue M."/>
            <person name="Kageyama D."/>
        </authorList>
    </citation>
    <scope>NUCLEOTIDE SEQUENCE [LARGE SCALE GENOMIC DNA]</scope>
    <source>
        <strain evidence="7">sHm</strain>
    </source>
</reference>
<dbReference type="InterPro" id="IPR000529">
    <property type="entry name" value="Ribosomal_bS6"/>
</dbReference>
<protein>
    <recommendedName>
        <fullName evidence="3 4">Small ribosomal subunit protein bS6</fullName>
    </recommendedName>
</protein>
<keyword evidence="4" id="KW-0694">RNA-binding</keyword>
<dbReference type="EMBL" id="AP026933">
    <property type="protein sequence ID" value="BDT02489.1"/>
    <property type="molecule type" value="Genomic_DNA"/>
</dbReference>
<feature type="region of interest" description="Disordered" evidence="5">
    <location>
        <begin position="109"/>
        <end position="175"/>
    </location>
</feature>
<keyword evidence="7" id="KW-1185">Reference proteome</keyword>
<dbReference type="RefSeq" id="WP_281748837.1">
    <property type="nucleotide sequence ID" value="NZ_AP026933.1"/>
</dbReference>
<dbReference type="HAMAP" id="MF_00360">
    <property type="entry name" value="Ribosomal_bS6"/>
    <property type="match status" value="1"/>
</dbReference>
<evidence type="ECO:0000256" key="3">
    <source>
        <dbReference type="ARBA" id="ARBA00035294"/>
    </source>
</evidence>
<dbReference type="Pfam" id="PF01250">
    <property type="entry name" value="Ribosomal_S6"/>
    <property type="match status" value="1"/>
</dbReference>
<keyword evidence="4" id="KW-0699">rRNA-binding</keyword>
<gene>
    <name evidence="4" type="primary">rpsF</name>
    <name evidence="6" type="ORF">SHM_01350</name>
</gene>
<feature type="compositionally biased region" description="Basic and acidic residues" evidence="5">
    <location>
        <begin position="131"/>
        <end position="141"/>
    </location>
</feature>
<dbReference type="NCBIfam" id="TIGR00166">
    <property type="entry name" value="S6"/>
    <property type="match status" value="1"/>
</dbReference>
<dbReference type="Proteomes" id="UP001163387">
    <property type="component" value="Chromosome"/>
</dbReference>
<keyword evidence="4" id="KW-0687">Ribonucleoprotein</keyword>
<dbReference type="InterPro" id="IPR014717">
    <property type="entry name" value="Transl_elong_EF1B/ribsomal_bS6"/>
</dbReference>
<dbReference type="Gene3D" id="3.30.70.60">
    <property type="match status" value="1"/>
</dbReference>
<evidence type="ECO:0000256" key="1">
    <source>
        <dbReference type="ARBA" id="ARBA00009512"/>
    </source>
</evidence>
<dbReference type="InterPro" id="IPR020814">
    <property type="entry name" value="Ribosomal_S6_plastid/chlpt"/>
</dbReference>
<comment type="function">
    <text evidence="2 4">Binds together with bS18 to 16S ribosomal RNA.</text>
</comment>
<accession>A0ABM8BRM9</accession>
<name>A0ABM8BRM9_9MOLU</name>
<feature type="compositionally biased region" description="Low complexity" evidence="5">
    <location>
        <begin position="153"/>
        <end position="175"/>
    </location>
</feature>
<dbReference type="InterPro" id="IPR035980">
    <property type="entry name" value="Ribosomal_bS6_sf"/>
</dbReference>
<evidence type="ECO:0000313" key="7">
    <source>
        <dbReference type="Proteomes" id="UP001163387"/>
    </source>
</evidence>
<evidence type="ECO:0000256" key="5">
    <source>
        <dbReference type="SAM" id="MobiDB-lite"/>
    </source>
</evidence>
<keyword evidence="4" id="KW-0689">Ribosomal protein</keyword>
<organism evidence="6 7">
    <name type="scientific">Spiroplasma ixodetis</name>
    <dbReference type="NCBI Taxonomy" id="2141"/>
    <lineage>
        <taxon>Bacteria</taxon>
        <taxon>Bacillati</taxon>
        <taxon>Mycoplasmatota</taxon>
        <taxon>Mollicutes</taxon>
        <taxon>Entomoplasmatales</taxon>
        <taxon>Spiroplasmataceae</taxon>
        <taxon>Spiroplasma</taxon>
    </lineage>
</organism>
<evidence type="ECO:0000313" key="6">
    <source>
        <dbReference type="EMBL" id="BDT02489.1"/>
    </source>
</evidence>
<evidence type="ECO:0000256" key="4">
    <source>
        <dbReference type="HAMAP-Rule" id="MF_00360"/>
    </source>
</evidence>
<comment type="similarity">
    <text evidence="1 4">Belongs to the bacterial ribosomal protein bS6 family.</text>
</comment>
<sequence>MEDLKQKHNYEIMYIVDDQNQEKAQLIKKEFCEILTKNAGKITKEQDSIREFAYPINKKVKGHYFIIEVLTSPENIANFNRVALNKQRQLDVMRFLVINLDSEKVNKFKPKRQVESSSFSRPTRPGNRPSYNRDENGERKPRPIAGTESFYRTKTNYQNSKTNTNNNALNTEQKD</sequence>
<evidence type="ECO:0000256" key="2">
    <source>
        <dbReference type="ARBA" id="ARBA00035104"/>
    </source>
</evidence>
<proteinExistence type="inferred from homology"/>